<evidence type="ECO:0000313" key="4">
    <source>
        <dbReference type="Proteomes" id="UP000028006"/>
    </source>
</evidence>
<evidence type="ECO:0000313" key="3">
    <source>
        <dbReference type="EMBL" id="KEQ15233.1"/>
    </source>
</evidence>
<sequence length="90" mass="9647">MPIYEYQCENCGEVTEAIQKFSDAPLTDCGDCGESTLKKLLSAPSFRLKGGGWYETDFKGGRKKNLSSSDNHCPSKDSGSSCGSCPATSH</sequence>
<proteinExistence type="predicted"/>
<name>A0A081N9W0_9GAMM</name>
<organism evidence="3 4">
    <name type="scientific">Endozoicomonas montiporae</name>
    <dbReference type="NCBI Taxonomy" id="1027273"/>
    <lineage>
        <taxon>Bacteria</taxon>
        <taxon>Pseudomonadati</taxon>
        <taxon>Pseudomonadota</taxon>
        <taxon>Gammaproteobacteria</taxon>
        <taxon>Oceanospirillales</taxon>
        <taxon>Endozoicomonadaceae</taxon>
        <taxon>Endozoicomonas</taxon>
    </lineage>
</organism>
<dbReference type="PANTHER" id="PTHR34404">
    <property type="entry name" value="REGULATORY PROTEIN, FMDB FAMILY"/>
    <property type="match status" value="1"/>
</dbReference>
<feature type="compositionally biased region" description="Polar residues" evidence="1">
    <location>
        <begin position="66"/>
        <end position="90"/>
    </location>
</feature>
<dbReference type="InterPro" id="IPR013429">
    <property type="entry name" value="Regulatory_FmdB_Zinc_ribbon"/>
</dbReference>
<dbReference type="SMART" id="SM00834">
    <property type="entry name" value="CxxC_CXXC_SSSS"/>
    <property type="match status" value="1"/>
</dbReference>
<dbReference type="eggNOG" id="COG2331">
    <property type="taxonomic scope" value="Bacteria"/>
</dbReference>
<evidence type="ECO:0000259" key="2">
    <source>
        <dbReference type="SMART" id="SM00834"/>
    </source>
</evidence>
<protein>
    <submittedName>
        <fullName evidence="3">FmdB family transcriptional regulator</fullName>
    </submittedName>
</protein>
<dbReference type="EMBL" id="JOKG01000001">
    <property type="protein sequence ID" value="KEQ15233.1"/>
    <property type="molecule type" value="Genomic_DNA"/>
</dbReference>
<dbReference type="NCBIfam" id="TIGR02605">
    <property type="entry name" value="CxxC_CxxC_SSSS"/>
    <property type="match status" value="1"/>
</dbReference>
<feature type="region of interest" description="Disordered" evidence="1">
    <location>
        <begin position="61"/>
        <end position="90"/>
    </location>
</feature>
<evidence type="ECO:0000256" key="1">
    <source>
        <dbReference type="SAM" id="MobiDB-lite"/>
    </source>
</evidence>
<accession>A0A081N9W0</accession>
<reference evidence="3 4" key="1">
    <citation type="submission" date="2014-06" db="EMBL/GenBank/DDBJ databases">
        <title>Whole Genome Sequences of Three Symbiotic Endozoicomonas Bacteria.</title>
        <authorList>
            <person name="Neave M.J."/>
            <person name="Apprill A."/>
            <person name="Voolstra C.R."/>
        </authorList>
    </citation>
    <scope>NUCLEOTIDE SEQUENCE [LARGE SCALE GENOMIC DNA]</scope>
    <source>
        <strain evidence="3 4">LMG 24815</strain>
    </source>
</reference>
<comment type="caution">
    <text evidence="3">The sequence shown here is derived from an EMBL/GenBank/DDBJ whole genome shotgun (WGS) entry which is preliminary data.</text>
</comment>
<dbReference type="Proteomes" id="UP000028006">
    <property type="component" value="Unassembled WGS sequence"/>
</dbReference>
<keyword evidence="4" id="KW-1185">Reference proteome</keyword>
<dbReference type="RefSeq" id="WP_034872407.1">
    <property type="nucleotide sequence ID" value="NZ_JOKG01000001.1"/>
</dbReference>
<dbReference type="Pfam" id="PF09723">
    <property type="entry name" value="Zn_ribbon_8"/>
    <property type="match status" value="1"/>
</dbReference>
<dbReference type="AlphaFoldDB" id="A0A081N9W0"/>
<gene>
    <name evidence="3" type="ORF">GZ77_00665</name>
</gene>
<dbReference type="PANTHER" id="PTHR34404:SF2">
    <property type="entry name" value="CONSERVED SERINE RICH PROTEIN"/>
    <property type="match status" value="1"/>
</dbReference>
<feature type="domain" description="Putative regulatory protein FmdB zinc ribbon" evidence="2">
    <location>
        <begin position="1"/>
        <end position="42"/>
    </location>
</feature>